<evidence type="ECO:0000259" key="1">
    <source>
        <dbReference type="Pfam" id="PF02517"/>
    </source>
</evidence>
<protein>
    <recommendedName>
        <fullName evidence="1">CAAX prenyl protease 2/Lysostaphin resistance protein A-like domain-containing protein</fullName>
    </recommendedName>
</protein>
<dbReference type="PANTHER" id="PTHR39430:SF1">
    <property type="entry name" value="PROTEASE"/>
    <property type="match status" value="1"/>
</dbReference>
<evidence type="ECO:0000313" key="3">
    <source>
        <dbReference type="Proteomes" id="UP000321736"/>
    </source>
</evidence>
<dbReference type="RefSeq" id="WP_095102775.1">
    <property type="nucleotide sequence ID" value="NZ_BKAR01000002.1"/>
</dbReference>
<dbReference type="AlphaFoldDB" id="A0A239TF46"/>
<accession>A0A239TF46</accession>
<evidence type="ECO:0000313" key="2">
    <source>
        <dbReference type="EMBL" id="GEP83646.1"/>
    </source>
</evidence>
<proteinExistence type="predicted"/>
<dbReference type="Pfam" id="PF02517">
    <property type="entry name" value="Rce1-like"/>
    <property type="match status" value="1"/>
</dbReference>
<gene>
    <name evidence="2" type="ORF">SPI02_02310</name>
</gene>
<reference evidence="2 3" key="1">
    <citation type="submission" date="2019-07" db="EMBL/GenBank/DDBJ databases">
        <title>Whole genome shotgun sequence of Staphylococcus piscifermentans NBRC 109625.</title>
        <authorList>
            <person name="Hosoyama A."/>
            <person name="Uohara A."/>
            <person name="Ohji S."/>
            <person name="Ichikawa N."/>
        </authorList>
    </citation>
    <scope>NUCLEOTIDE SEQUENCE [LARGE SCALE GENOMIC DNA]</scope>
    <source>
        <strain evidence="2 3">NBRC 109625</strain>
    </source>
</reference>
<dbReference type="GO" id="GO:0004175">
    <property type="term" value="F:endopeptidase activity"/>
    <property type="evidence" value="ECO:0007669"/>
    <property type="project" value="UniProtKB-ARBA"/>
</dbReference>
<organism evidence="2 3">
    <name type="scientific">Staphylococcus piscifermentans</name>
    <dbReference type="NCBI Taxonomy" id="70258"/>
    <lineage>
        <taxon>Bacteria</taxon>
        <taxon>Bacillati</taxon>
        <taxon>Bacillota</taxon>
        <taxon>Bacilli</taxon>
        <taxon>Bacillales</taxon>
        <taxon>Staphylococcaceae</taxon>
        <taxon>Staphylococcus</taxon>
    </lineage>
</organism>
<dbReference type="PANTHER" id="PTHR39430">
    <property type="entry name" value="MEMBRANE-ASSOCIATED PROTEASE-RELATED"/>
    <property type="match status" value="1"/>
</dbReference>
<sequence>MQYHLNESMKRTQEDTYRKRPSLWGVTFICIGLFIAAPLVVGVISALLVLPFALGKPSHTFINILFSENMTYLISILTFPVLLLFVFLVNHKHYLKSFASLGFYGTNWKKKYAIGAGLGFATLLIVYVLNLIFQTLSIQINSKFNFFLFIAVLIGYLIQGMTEEVMFRGFFMNIFSSQKGVVFGIIMSAVFFAIMHMGNPGSQFLAILNIFIFGLVFALLFYWSNNIWLTGAAHSLWNFTMGPILGIPVSGQRDMTSLFLTHVNTQRSFINGGSFGLEGGIIVTIIGVILCIVLWQLCRKKGLVTNR</sequence>
<keyword evidence="3" id="KW-1185">Reference proteome</keyword>
<dbReference type="OrthoDB" id="324900at2"/>
<name>A0A239TF46_9STAP</name>
<comment type="caution">
    <text evidence="2">The sequence shown here is derived from an EMBL/GenBank/DDBJ whole genome shotgun (WGS) entry which is preliminary data.</text>
</comment>
<dbReference type="InterPro" id="IPR003675">
    <property type="entry name" value="Rce1/LyrA-like_dom"/>
</dbReference>
<feature type="domain" description="CAAX prenyl protease 2/Lysostaphin resistance protein A-like" evidence="1">
    <location>
        <begin position="147"/>
        <end position="239"/>
    </location>
</feature>
<dbReference type="Proteomes" id="UP000321736">
    <property type="component" value="Unassembled WGS sequence"/>
</dbReference>
<dbReference type="EMBL" id="BKAR01000002">
    <property type="protein sequence ID" value="GEP83646.1"/>
    <property type="molecule type" value="Genomic_DNA"/>
</dbReference>
<dbReference type="GO" id="GO:0080120">
    <property type="term" value="P:CAAX-box protein maturation"/>
    <property type="evidence" value="ECO:0007669"/>
    <property type="project" value="UniProtKB-ARBA"/>
</dbReference>